<dbReference type="InterPro" id="IPR013320">
    <property type="entry name" value="ConA-like_dom_sf"/>
</dbReference>
<organism evidence="1">
    <name type="scientific">viral metagenome</name>
    <dbReference type="NCBI Taxonomy" id="1070528"/>
    <lineage>
        <taxon>unclassified sequences</taxon>
        <taxon>metagenomes</taxon>
        <taxon>organismal metagenomes</taxon>
    </lineage>
</organism>
<reference evidence="1" key="1">
    <citation type="journal article" date="2020" name="Nature">
        <title>Giant virus diversity and host interactions through global metagenomics.</title>
        <authorList>
            <person name="Schulz F."/>
            <person name="Roux S."/>
            <person name="Paez-Espino D."/>
            <person name="Jungbluth S."/>
            <person name="Walsh D.A."/>
            <person name="Denef V.J."/>
            <person name="McMahon K.D."/>
            <person name="Konstantinidis K.T."/>
            <person name="Eloe-Fadrosh E.A."/>
            <person name="Kyrpides N.C."/>
            <person name="Woyke T."/>
        </authorList>
    </citation>
    <scope>NUCLEOTIDE SEQUENCE</scope>
    <source>
        <strain evidence="1">GVMAG-M-3300009182-78</strain>
    </source>
</reference>
<proteinExistence type="predicted"/>
<dbReference type="AlphaFoldDB" id="A0A6C0B0M5"/>
<evidence type="ECO:0000313" key="1">
    <source>
        <dbReference type="EMBL" id="QHS85321.1"/>
    </source>
</evidence>
<protein>
    <recommendedName>
        <fullName evidence="2">Lectin/glucanase superfamily protein</fullName>
    </recommendedName>
</protein>
<evidence type="ECO:0008006" key="2">
    <source>
        <dbReference type="Google" id="ProtNLM"/>
    </source>
</evidence>
<name>A0A6C0B0M5_9ZZZZ</name>
<dbReference type="EMBL" id="MN739042">
    <property type="protein sequence ID" value="QHS85321.1"/>
    <property type="molecule type" value="Genomic_DNA"/>
</dbReference>
<dbReference type="SUPFAM" id="SSF49899">
    <property type="entry name" value="Concanavalin A-like lectins/glucanases"/>
    <property type="match status" value="1"/>
</dbReference>
<dbReference type="Gene3D" id="2.60.120.200">
    <property type="match status" value="1"/>
</dbReference>
<sequence length="258" mass="28273">MDIKNILIVVVIVVLLYYLLRYVFADINTLTNVSSGTTMQKIAASSLAQGSVANSSNFTYSIWFYINDWNYKYGETKILYGRVGQLSNSSKTTVQSIVQSDPCPAVVLGAIENNLSVALTCYPGTASALTSEDTTNESGSVVHTCNVSNVPIQKWVNLLVSVYGRTLDLYLDGKLVKTCVLPGVAKINQDADVYVTPLGGFSGWTAKFQYYPNSTDPQTAWNIYKKGYGTTWLSNLFGNYQVKVEFSNNGTETGSFTI</sequence>
<accession>A0A6C0B0M5</accession>